<sequence length="586" mass="66091">MDGLTTQTSTKGGLGRRSQIEVTWSHLGLVFFFLLSVAMTGCFIWQYKLPKQEQSSTLQEKDSEVVQMCPRYPEPVPLDHPIPVLKEALEKVDKLLRHKIQTPGLPTMSAIVTYNDTVLWTGNFGKKNGSDPFSATPNEYTIYRIASISKIFPALMLYKLWEEGEIASLDDPLERYLSNFSIKNPLGRGRSSEQKFMDGLAFLQKGAQLAKPSGVTLRRMASHLSGLPRRLRSTNLLWKGNTEQAVDLLRDDVLVADPGTRCHYSNLAFSLLAHVLAEQTSEGDYQRWVADNILDRLGMEDTGFDITPPILAQMAVGYYGSGQLAPLYDLGWYRPSGQMYSTAADMAKLAMVLMGTYHRRILDPDTLKTMLTPMFKCSIDYFANKTGTPWEVNELHGYDIIQKDGDLDGYSATFSMVPKLLLSFTVLMSGRRPQEEDIVSETYNYIIPALEKAFRDSEKRLSPAPNPNPYVGYYTYANLTFYEIKALPNGVLSMQQFGPHVEELIPESYRTILLHYLEDRIFQVVFEKEFPCSLNLGSASVSLETQDGQLFNFSPFDPHGLSTGFDAPGLNTYNVVRIPRKPVFYH</sequence>
<comment type="similarity">
    <text evidence="1">Belongs to the beta-lactamase family.</text>
</comment>
<dbReference type="OrthoDB" id="5946976at2759"/>
<accession>A0A8C5N0X7</accession>
<gene>
    <name evidence="4" type="primary">LACTBL1</name>
</gene>
<dbReference type="InterPro" id="IPR001466">
    <property type="entry name" value="Beta-lactam-related"/>
</dbReference>
<proteinExistence type="inferred from homology"/>
<reference evidence="4" key="1">
    <citation type="submission" date="2025-08" db="UniProtKB">
        <authorList>
            <consortium name="Ensembl"/>
        </authorList>
    </citation>
    <scope>IDENTIFICATION</scope>
</reference>
<dbReference type="GeneTree" id="ENSGT00450000040404"/>
<feature type="domain" description="Beta-lactamase-related" evidence="3">
    <location>
        <begin position="92"/>
        <end position="437"/>
    </location>
</feature>
<dbReference type="Ensembl" id="ENSLLET00000020745.1">
    <property type="protein sequence ID" value="ENSLLEP00000019957.1"/>
    <property type="gene ID" value="ENSLLEG00000012669.1"/>
</dbReference>
<dbReference type="Pfam" id="PF00144">
    <property type="entry name" value="Beta-lactamase"/>
    <property type="match status" value="1"/>
</dbReference>
<evidence type="ECO:0000256" key="1">
    <source>
        <dbReference type="ARBA" id="ARBA00038473"/>
    </source>
</evidence>
<dbReference type="Gene3D" id="3.40.710.10">
    <property type="entry name" value="DD-peptidase/beta-lactamase superfamily"/>
    <property type="match status" value="1"/>
</dbReference>
<evidence type="ECO:0000259" key="3">
    <source>
        <dbReference type="Pfam" id="PF00144"/>
    </source>
</evidence>
<dbReference type="PANTHER" id="PTHR22935">
    <property type="entry name" value="PENICILLIN-BINDING PROTEIN"/>
    <property type="match status" value="1"/>
</dbReference>
<protein>
    <submittedName>
        <fullName evidence="4">Lactamase beta like 1</fullName>
    </submittedName>
</protein>
<keyword evidence="2" id="KW-0812">Transmembrane</keyword>
<dbReference type="InterPro" id="IPR051478">
    <property type="entry name" value="Beta-lactamase-like_AB/R"/>
</dbReference>
<dbReference type="Proteomes" id="UP000694569">
    <property type="component" value="Unplaced"/>
</dbReference>
<keyword evidence="2" id="KW-0472">Membrane</keyword>
<feature type="transmembrane region" description="Helical" evidence="2">
    <location>
        <begin position="26"/>
        <end position="47"/>
    </location>
</feature>
<keyword evidence="2" id="KW-1133">Transmembrane helix</keyword>
<evidence type="ECO:0000256" key="2">
    <source>
        <dbReference type="SAM" id="Phobius"/>
    </source>
</evidence>
<dbReference type="SUPFAM" id="SSF56601">
    <property type="entry name" value="beta-lactamase/transpeptidase-like"/>
    <property type="match status" value="1"/>
</dbReference>
<keyword evidence="5" id="KW-1185">Reference proteome</keyword>
<organism evidence="4 5">
    <name type="scientific">Leptobrachium leishanense</name>
    <name type="common">Leishan spiny toad</name>
    <dbReference type="NCBI Taxonomy" id="445787"/>
    <lineage>
        <taxon>Eukaryota</taxon>
        <taxon>Metazoa</taxon>
        <taxon>Chordata</taxon>
        <taxon>Craniata</taxon>
        <taxon>Vertebrata</taxon>
        <taxon>Euteleostomi</taxon>
        <taxon>Amphibia</taxon>
        <taxon>Batrachia</taxon>
        <taxon>Anura</taxon>
        <taxon>Pelobatoidea</taxon>
        <taxon>Megophryidae</taxon>
        <taxon>Leptobrachium</taxon>
    </lineage>
</organism>
<dbReference type="InterPro" id="IPR012338">
    <property type="entry name" value="Beta-lactam/transpept-like"/>
</dbReference>
<evidence type="ECO:0000313" key="4">
    <source>
        <dbReference type="Ensembl" id="ENSLLEP00000019957.1"/>
    </source>
</evidence>
<reference evidence="4" key="2">
    <citation type="submission" date="2025-09" db="UniProtKB">
        <authorList>
            <consortium name="Ensembl"/>
        </authorList>
    </citation>
    <scope>IDENTIFICATION</scope>
</reference>
<name>A0A8C5N0X7_9ANUR</name>
<dbReference type="PANTHER" id="PTHR22935:SF95">
    <property type="entry name" value="BETA-LACTAMASE-LIKE 1-RELATED"/>
    <property type="match status" value="1"/>
</dbReference>
<evidence type="ECO:0000313" key="5">
    <source>
        <dbReference type="Proteomes" id="UP000694569"/>
    </source>
</evidence>
<dbReference type="AlphaFoldDB" id="A0A8C5N0X7"/>